<name>A0AA44JB21_AGRTU</name>
<protein>
    <recommendedName>
        <fullName evidence="3">DUF2158 domain-containing protein</fullName>
    </recommendedName>
</protein>
<accession>A0AA44JB21</accession>
<proteinExistence type="predicted"/>
<sequence length="69" mass="7428">MSAGASFKAGDKVVHASSNQIMVFLKADGEDAVCEWFDGKKNNRDKFALAALTTPPQRAAVGFRVSGRR</sequence>
<evidence type="ECO:0000313" key="2">
    <source>
        <dbReference type="Proteomes" id="UP000702952"/>
    </source>
</evidence>
<gene>
    <name evidence="1" type="ORF">G6M46_19150</name>
</gene>
<dbReference type="EMBL" id="JAAMAY010000030">
    <property type="protein sequence ID" value="NTC30253.1"/>
    <property type="molecule type" value="Genomic_DNA"/>
</dbReference>
<dbReference type="AlphaFoldDB" id="A0AA44JB21"/>
<evidence type="ECO:0000313" key="1">
    <source>
        <dbReference type="EMBL" id="NTC30253.1"/>
    </source>
</evidence>
<reference evidence="1" key="1">
    <citation type="journal article" date="2020" name="Science">
        <title>Unexpected conservation and global transmission of agrobacterial virulence plasmids.</title>
        <authorList>
            <person name="Weisberg A.J."/>
            <person name="Davis E.W. 2nd"/>
            <person name="Tabima J."/>
            <person name="Belcher M.S."/>
            <person name="Miller M."/>
            <person name="Kuo C.H."/>
            <person name="Loper J.E."/>
            <person name="Grunwald N.J."/>
            <person name="Putnam M.L."/>
            <person name="Chang J.H."/>
        </authorList>
    </citation>
    <scope>NUCLEOTIDE SEQUENCE</scope>
    <source>
        <strain evidence="1">17-1853-1a</strain>
    </source>
</reference>
<evidence type="ECO:0008006" key="3">
    <source>
        <dbReference type="Google" id="ProtNLM"/>
    </source>
</evidence>
<organism evidence="1 2">
    <name type="scientific">Agrobacterium tumefaciens</name>
    <dbReference type="NCBI Taxonomy" id="358"/>
    <lineage>
        <taxon>Bacteria</taxon>
        <taxon>Pseudomonadati</taxon>
        <taxon>Pseudomonadota</taxon>
        <taxon>Alphaproteobacteria</taxon>
        <taxon>Hyphomicrobiales</taxon>
        <taxon>Rhizobiaceae</taxon>
        <taxon>Rhizobium/Agrobacterium group</taxon>
        <taxon>Agrobacterium</taxon>
        <taxon>Agrobacterium tumefaciens complex</taxon>
    </lineage>
</organism>
<dbReference type="RefSeq" id="WP_174018820.1">
    <property type="nucleotide sequence ID" value="NZ_JAAMAW010000015.1"/>
</dbReference>
<comment type="caution">
    <text evidence="1">The sequence shown here is derived from an EMBL/GenBank/DDBJ whole genome shotgun (WGS) entry which is preliminary data.</text>
</comment>
<dbReference type="Proteomes" id="UP000702952">
    <property type="component" value="Unassembled WGS sequence"/>
</dbReference>